<protein>
    <submittedName>
        <fullName evidence="2">Putative ferritin-1</fullName>
        <ecNumber evidence="2">1.16.3.1</ecNumber>
    </submittedName>
</protein>
<dbReference type="OrthoDB" id="77127at2157"/>
<dbReference type="RefSeq" id="WP_067088997.1">
    <property type="nucleotide sequence ID" value="NZ_LWMV01000021.1"/>
</dbReference>
<feature type="domain" description="Ferritin-like diiron" evidence="1">
    <location>
        <begin position="14"/>
        <end position="160"/>
    </location>
</feature>
<evidence type="ECO:0000259" key="1">
    <source>
        <dbReference type="PROSITE" id="PS50905"/>
    </source>
</evidence>
<gene>
    <name evidence="2" type="primary">ftnA</name>
    <name evidence="2" type="ORF">MBCUR_01660</name>
</gene>
<keyword evidence="2" id="KW-0560">Oxidoreductase</keyword>
<dbReference type="InterPro" id="IPR009040">
    <property type="entry name" value="Ferritin-like_diiron"/>
</dbReference>
<proteinExistence type="predicted"/>
<dbReference type="InterPro" id="IPR009078">
    <property type="entry name" value="Ferritin-like_SF"/>
</dbReference>
<dbReference type="PATRIC" id="fig|49547.3.peg.174"/>
<dbReference type="Pfam" id="PF00210">
    <property type="entry name" value="Ferritin"/>
    <property type="match status" value="1"/>
</dbReference>
<evidence type="ECO:0000313" key="2">
    <source>
        <dbReference type="EMBL" id="KZX15989.1"/>
    </source>
</evidence>
<accession>A0A166DV92</accession>
<dbReference type="PROSITE" id="PS50905">
    <property type="entry name" value="FERRITIN_LIKE"/>
    <property type="match status" value="1"/>
</dbReference>
<keyword evidence="3" id="KW-1185">Reference proteome</keyword>
<organism evidence="2 3">
    <name type="scientific">Methanobrevibacter curvatus</name>
    <dbReference type="NCBI Taxonomy" id="49547"/>
    <lineage>
        <taxon>Archaea</taxon>
        <taxon>Methanobacteriati</taxon>
        <taxon>Methanobacteriota</taxon>
        <taxon>Methanomada group</taxon>
        <taxon>Methanobacteria</taxon>
        <taxon>Methanobacteriales</taxon>
        <taxon>Methanobacteriaceae</taxon>
        <taxon>Methanobrevibacter</taxon>
    </lineage>
</organism>
<dbReference type="Proteomes" id="UP000077245">
    <property type="component" value="Unassembled WGS sequence"/>
</dbReference>
<evidence type="ECO:0000313" key="3">
    <source>
        <dbReference type="Proteomes" id="UP000077245"/>
    </source>
</evidence>
<dbReference type="GO" id="GO:0004322">
    <property type="term" value="F:ferroxidase activity"/>
    <property type="evidence" value="ECO:0007669"/>
    <property type="project" value="UniProtKB-EC"/>
</dbReference>
<name>A0A166DV92_9EURY</name>
<dbReference type="Gene3D" id="1.20.1260.10">
    <property type="match status" value="1"/>
</dbReference>
<dbReference type="InterPro" id="IPR012347">
    <property type="entry name" value="Ferritin-like"/>
</dbReference>
<sequence length="181" mass="21379">MTINKKIYENRRIQSIGKKTAKLLVEQIAHELYNHNLYRTFANYFATKGLNKLEEYYVNRANEELEHHTWIVDRLNYAGVLYAYPVVPKVDVEIPDEYSTFVLTLDKEIETTQLIYGIVNSAKEENDWETFNWLQDTLVSEQTEEEHISRKFLKVAEQDTDWIAKEEYILDAYNEATAEGE</sequence>
<dbReference type="GO" id="GO:0008199">
    <property type="term" value="F:ferric iron binding"/>
    <property type="evidence" value="ECO:0007669"/>
    <property type="project" value="InterPro"/>
</dbReference>
<dbReference type="AlphaFoldDB" id="A0A166DV92"/>
<reference evidence="2 3" key="1">
    <citation type="submission" date="2016-04" db="EMBL/GenBank/DDBJ databases">
        <title>Genome sequence of Methanobrevibacter curvatus DSM 11111.</title>
        <authorList>
            <person name="Poehlein A."/>
            <person name="Seedorf H."/>
            <person name="Daniel R."/>
        </authorList>
    </citation>
    <scope>NUCLEOTIDE SEQUENCE [LARGE SCALE GENOMIC DNA]</scope>
    <source>
        <strain evidence="2 3">DSM 11111</strain>
    </source>
</reference>
<dbReference type="InterPro" id="IPR008331">
    <property type="entry name" value="Ferritin_DPS_dom"/>
</dbReference>
<dbReference type="EMBL" id="LWMV01000021">
    <property type="protein sequence ID" value="KZX15989.1"/>
    <property type="molecule type" value="Genomic_DNA"/>
</dbReference>
<dbReference type="STRING" id="49547.MBCUR_01660"/>
<comment type="caution">
    <text evidence="2">The sequence shown here is derived from an EMBL/GenBank/DDBJ whole genome shotgun (WGS) entry which is preliminary data.</text>
</comment>
<dbReference type="EC" id="1.16.3.1" evidence="2"/>
<dbReference type="SUPFAM" id="SSF47240">
    <property type="entry name" value="Ferritin-like"/>
    <property type="match status" value="1"/>
</dbReference>